<dbReference type="EMBL" id="PVNL01000040">
    <property type="protein sequence ID" value="PRQ08613.1"/>
    <property type="molecule type" value="Genomic_DNA"/>
</dbReference>
<feature type="chain" id="PRO_5015665237" description="Outer membrane protein beta-barrel domain-containing protein" evidence="1">
    <location>
        <begin position="32"/>
        <end position="233"/>
    </location>
</feature>
<gene>
    <name evidence="2" type="ORF">ENSA7_16950</name>
</gene>
<name>A0A2S9YU47_9BACT</name>
<reference evidence="2 3" key="1">
    <citation type="submission" date="2018-03" db="EMBL/GenBank/DDBJ databases">
        <title>Draft Genome Sequences of the Obligatory Marine Myxobacteria Enhygromyxa salina SWB007.</title>
        <authorList>
            <person name="Poehlein A."/>
            <person name="Moghaddam J.A."/>
            <person name="Harms H."/>
            <person name="Alanjari M."/>
            <person name="Koenig G.M."/>
            <person name="Daniel R."/>
            <person name="Schaeberle T.F."/>
        </authorList>
    </citation>
    <scope>NUCLEOTIDE SEQUENCE [LARGE SCALE GENOMIC DNA]</scope>
    <source>
        <strain evidence="2 3">SWB007</strain>
    </source>
</reference>
<organism evidence="2 3">
    <name type="scientific">Enhygromyxa salina</name>
    <dbReference type="NCBI Taxonomy" id="215803"/>
    <lineage>
        <taxon>Bacteria</taxon>
        <taxon>Pseudomonadati</taxon>
        <taxon>Myxococcota</taxon>
        <taxon>Polyangia</taxon>
        <taxon>Nannocystales</taxon>
        <taxon>Nannocystaceae</taxon>
        <taxon>Enhygromyxa</taxon>
    </lineage>
</organism>
<evidence type="ECO:0000313" key="2">
    <source>
        <dbReference type="EMBL" id="PRQ08613.1"/>
    </source>
</evidence>
<evidence type="ECO:0000313" key="3">
    <source>
        <dbReference type="Proteomes" id="UP000238823"/>
    </source>
</evidence>
<evidence type="ECO:0008006" key="4">
    <source>
        <dbReference type="Google" id="ProtNLM"/>
    </source>
</evidence>
<proteinExistence type="predicted"/>
<sequence length="233" mass="25817">MSVKIGSMHRARWTRRLAPILTPILAAAVYAGLPQAQAKAAKPQRGGGFDEGGYIMLTPGSFVLPFSHRDYLDLDPSFGWGFGGGYMFARGKLFKATVGGVLEHTVLVFDDYDFNDFGTHVVRFMPEARIGLGTNKVWGYGMFGAGFAGAFWTWDFDVPFFDDRRGGDSALGANVQVGGGVQGIVYKNLFLGGEIDVDLGLFFDDDNRDWRDNNDDDFSIYTVAFEFMIGWYF</sequence>
<comment type="caution">
    <text evidence="2">The sequence shown here is derived from an EMBL/GenBank/DDBJ whole genome shotgun (WGS) entry which is preliminary data.</text>
</comment>
<dbReference type="AlphaFoldDB" id="A0A2S9YU47"/>
<keyword evidence="1" id="KW-0732">Signal</keyword>
<accession>A0A2S9YU47</accession>
<protein>
    <recommendedName>
        <fullName evidence="4">Outer membrane protein beta-barrel domain-containing protein</fullName>
    </recommendedName>
</protein>
<evidence type="ECO:0000256" key="1">
    <source>
        <dbReference type="SAM" id="SignalP"/>
    </source>
</evidence>
<feature type="signal peptide" evidence="1">
    <location>
        <begin position="1"/>
        <end position="31"/>
    </location>
</feature>
<dbReference type="Proteomes" id="UP000238823">
    <property type="component" value="Unassembled WGS sequence"/>
</dbReference>